<dbReference type="Proteomes" id="UP000694843">
    <property type="component" value="Unplaced"/>
</dbReference>
<dbReference type="GeneID" id="108676917"/>
<dbReference type="KEGG" id="hazt:108676917"/>
<evidence type="ECO:0000313" key="2">
    <source>
        <dbReference type="RefSeq" id="XP_018020564.1"/>
    </source>
</evidence>
<evidence type="ECO:0000313" key="1">
    <source>
        <dbReference type="Proteomes" id="UP000694843"/>
    </source>
</evidence>
<gene>
    <name evidence="2" type="primary">LOC108676917</name>
</gene>
<reference evidence="2" key="1">
    <citation type="submission" date="2025-08" db="UniProtKB">
        <authorList>
            <consortium name="RefSeq"/>
        </authorList>
    </citation>
    <scope>IDENTIFICATION</scope>
    <source>
        <tissue evidence="2">Whole organism</tissue>
    </source>
</reference>
<protein>
    <submittedName>
        <fullName evidence="2">Uncharacterized protein LOC108676917</fullName>
    </submittedName>
</protein>
<keyword evidence="1" id="KW-1185">Reference proteome</keyword>
<accession>A0A8B7P372</accession>
<proteinExistence type="predicted"/>
<organism evidence="1 2">
    <name type="scientific">Hyalella azteca</name>
    <name type="common">Amphipod</name>
    <dbReference type="NCBI Taxonomy" id="294128"/>
    <lineage>
        <taxon>Eukaryota</taxon>
        <taxon>Metazoa</taxon>
        <taxon>Ecdysozoa</taxon>
        <taxon>Arthropoda</taxon>
        <taxon>Crustacea</taxon>
        <taxon>Multicrustacea</taxon>
        <taxon>Malacostraca</taxon>
        <taxon>Eumalacostraca</taxon>
        <taxon>Peracarida</taxon>
        <taxon>Amphipoda</taxon>
        <taxon>Senticaudata</taxon>
        <taxon>Talitrida</taxon>
        <taxon>Talitroidea</taxon>
        <taxon>Hyalellidae</taxon>
        <taxon>Hyalella</taxon>
    </lineage>
</organism>
<dbReference type="AlphaFoldDB" id="A0A8B7P372"/>
<sequence>MMTYADDYSLRKLLECYGVTLDGASALRAGQFDGIFQLQMPDAARLYIVAVPVTRLTPEVAVQRVVYARAGGARVVVVQPAAEYSGSAFRWDSVDVVSTDDSVTHKNITRIKNN</sequence>
<name>A0A8B7P372_HYAAZ</name>
<dbReference type="RefSeq" id="XP_018020564.1">
    <property type="nucleotide sequence ID" value="XM_018165075.2"/>
</dbReference>